<dbReference type="OrthoDB" id="275779at2157"/>
<proteinExistence type="predicted"/>
<dbReference type="InterPro" id="IPR052710">
    <property type="entry name" value="CAAX_protease"/>
</dbReference>
<dbReference type="GO" id="GO:0004175">
    <property type="term" value="F:endopeptidase activity"/>
    <property type="evidence" value="ECO:0007669"/>
    <property type="project" value="UniProtKB-ARBA"/>
</dbReference>
<feature type="domain" description="CAAX prenyl protease 2/Lysostaphin resistance protein A-like" evidence="2">
    <location>
        <begin position="146"/>
        <end position="245"/>
    </location>
</feature>
<name>M0M7U6_9EURY</name>
<comment type="caution">
    <text evidence="3">The sequence shown here is derived from an EMBL/GenBank/DDBJ whole genome shotgun (WGS) entry which is preliminary data.</text>
</comment>
<sequence length="262" mass="27531">MAAEHTDGTRSDPLRYLSAITTAFGLVVAGFLVANLIVVPLVPVLSAFDLSIRSTPGYVGSTLLQNVGFAAVVFAYIRYADVAGLFDVRWPSLSHPRRLLRDLGWVLVGFVLLVAASQAVSILLQGIGLAPGTNRIVSAVRADPTLALYLIALSFLATGPGEEILFRGGVQGILRRVFSPVPAVLLSSALFGIAHATATIAASGLAGAGGYVVSTFLLGLILGGLYEYTDNLLVPALIHGAYNAVTFAQLYALEALSFHPYF</sequence>
<keyword evidence="1" id="KW-0472">Membrane</keyword>
<evidence type="ECO:0000313" key="3">
    <source>
        <dbReference type="EMBL" id="EMA40689.1"/>
    </source>
</evidence>
<keyword evidence="1" id="KW-1133">Transmembrane helix</keyword>
<dbReference type="Proteomes" id="UP000011566">
    <property type="component" value="Unassembled WGS sequence"/>
</dbReference>
<evidence type="ECO:0000256" key="1">
    <source>
        <dbReference type="SAM" id="Phobius"/>
    </source>
</evidence>
<dbReference type="InterPro" id="IPR003675">
    <property type="entry name" value="Rce1/LyrA-like_dom"/>
</dbReference>
<evidence type="ECO:0000313" key="4">
    <source>
        <dbReference type="Proteomes" id="UP000011566"/>
    </source>
</evidence>
<dbReference type="eggNOG" id="arCOG02766">
    <property type="taxonomic scope" value="Archaea"/>
</dbReference>
<protein>
    <recommendedName>
        <fullName evidence="2">CAAX prenyl protease 2/Lysostaphin resistance protein A-like domain-containing protein</fullName>
    </recommendedName>
</protein>
<gene>
    <name evidence="3" type="ORF">C447_04186</name>
</gene>
<feature type="transmembrane region" description="Helical" evidence="1">
    <location>
        <begin position="205"/>
        <end position="226"/>
    </location>
</feature>
<feature type="transmembrane region" description="Helical" evidence="1">
    <location>
        <begin position="103"/>
        <end position="124"/>
    </location>
</feature>
<accession>M0M7U6</accession>
<feature type="transmembrane region" description="Helical" evidence="1">
    <location>
        <begin position="20"/>
        <end position="45"/>
    </location>
</feature>
<dbReference type="GO" id="GO:0080120">
    <property type="term" value="P:CAAX-box protein maturation"/>
    <property type="evidence" value="ECO:0007669"/>
    <property type="project" value="UniProtKB-ARBA"/>
</dbReference>
<feature type="transmembrane region" description="Helical" evidence="1">
    <location>
        <begin position="136"/>
        <end position="157"/>
    </location>
</feature>
<dbReference type="PATRIC" id="fig|1132509.6.peg.972"/>
<dbReference type="AlphaFoldDB" id="M0M7U6"/>
<dbReference type="PANTHER" id="PTHR36435">
    <property type="entry name" value="SLR1288 PROTEIN"/>
    <property type="match status" value="1"/>
</dbReference>
<dbReference type="RefSeq" id="WP_007691215.1">
    <property type="nucleotide sequence ID" value="NZ_AJRK01000393.1"/>
</dbReference>
<feature type="transmembrane region" description="Helical" evidence="1">
    <location>
        <begin position="232"/>
        <end position="253"/>
    </location>
</feature>
<dbReference type="PANTHER" id="PTHR36435:SF1">
    <property type="entry name" value="CAAX AMINO TERMINAL PROTEASE FAMILY PROTEIN"/>
    <property type="match status" value="1"/>
</dbReference>
<organism evidence="3 4">
    <name type="scientific">Halococcus hamelinensis 100A6</name>
    <dbReference type="NCBI Taxonomy" id="1132509"/>
    <lineage>
        <taxon>Archaea</taxon>
        <taxon>Methanobacteriati</taxon>
        <taxon>Methanobacteriota</taxon>
        <taxon>Stenosarchaea group</taxon>
        <taxon>Halobacteria</taxon>
        <taxon>Halobacteriales</taxon>
        <taxon>Halococcaceae</taxon>
        <taxon>Halococcus</taxon>
    </lineage>
</organism>
<keyword evidence="1" id="KW-0812">Transmembrane</keyword>
<dbReference type="EMBL" id="AOMB01000010">
    <property type="protein sequence ID" value="EMA40689.1"/>
    <property type="molecule type" value="Genomic_DNA"/>
</dbReference>
<feature type="transmembrane region" description="Helical" evidence="1">
    <location>
        <begin position="57"/>
        <end position="77"/>
    </location>
</feature>
<dbReference type="Pfam" id="PF02517">
    <property type="entry name" value="Rce1-like"/>
    <property type="match status" value="1"/>
</dbReference>
<reference evidence="3 4" key="1">
    <citation type="journal article" date="2014" name="PLoS Genet.">
        <title>Phylogenetically driven sequencing of extremely halophilic archaea reveals strategies for static and dynamic osmo-response.</title>
        <authorList>
            <person name="Becker E.A."/>
            <person name="Seitzer P.M."/>
            <person name="Tritt A."/>
            <person name="Larsen D."/>
            <person name="Krusor M."/>
            <person name="Yao A.I."/>
            <person name="Wu D."/>
            <person name="Madern D."/>
            <person name="Eisen J.A."/>
            <person name="Darling A.E."/>
            <person name="Facciotti M.T."/>
        </authorList>
    </citation>
    <scope>NUCLEOTIDE SEQUENCE [LARGE SCALE GENOMIC DNA]</scope>
    <source>
        <strain evidence="3 4">100A6</strain>
    </source>
</reference>
<evidence type="ECO:0000259" key="2">
    <source>
        <dbReference type="Pfam" id="PF02517"/>
    </source>
</evidence>
<keyword evidence="4" id="KW-1185">Reference proteome</keyword>
<feature type="transmembrane region" description="Helical" evidence="1">
    <location>
        <begin position="177"/>
        <end position="198"/>
    </location>
</feature>